<dbReference type="SUPFAM" id="SSF52540">
    <property type="entry name" value="P-loop containing nucleoside triphosphate hydrolases"/>
    <property type="match status" value="1"/>
</dbReference>
<accession>A0A928ZYP1</accession>
<gene>
    <name evidence="3" type="ORF">IQ260_25130</name>
</gene>
<comment type="caution">
    <text evidence="3">The sequence shown here is derived from an EMBL/GenBank/DDBJ whole genome shotgun (WGS) entry which is preliminary data.</text>
</comment>
<keyword evidence="1" id="KW-0812">Transmembrane</keyword>
<keyword evidence="4" id="KW-1185">Reference proteome</keyword>
<keyword evidence="1" id="KW-0472">Membrane</keyword>
<name>A0A928ZYP1_LEPEC</name>
<reference evidence="3" key="1">
    <citation type="submission" date="2020-10" db="EMBL/GenBank/DDBJ databases">
        <authorList>
            <person name="Castelo-Branco R."/>
            <person name="Eusebio N."/>
            <person name="Adriana R."/>
            <person name="Vieira A."/>
            <person name="Brugerolle De Fraissinette N."/>
            <person name="Rezende De Castro R."/>
            <person name="Schneider M.P."/>
            <person name="Vasconcelos V."/>
            <person name="Leao P.N."/>
        </authorList>
    </citation>
    <scope>NUCLEOTIDE SEQUENCE</scope>
    <source>
        <strain evidence="3">LEGE 11479</strain>
    </source>
</reference>
<dbReference type="RefSeq" id="WP_193995816.1">
    <property type="nucleotide sequence ID" value="NZ_JADEXP010000344.1"/>
</dbReference>
<dbReference type="PANTHER" id="PTHR46844:SF1">
    <property type="entry name" value="SLR5058 PROTEIN"/>
    <property type="match status" value="1"/>
</dbReference>
<dbReference type="PROSITE" id="PS50837">
    <property type="entry name" value="NACHT"/>
    <property type="match status" value="1"/>
</dbReference>
<dbReference type="Gene3D" id="3.40.50.300">
    <property type="entry name" value="P-loop containing nucleotide triphosphate hydrolases"/>
    <property type="match status" value="1"/>
</dbReference>
<evidence type="ECO:0000256" key="1">
    <source>
        <dbReference type="SAM" id="Phobius"/>
    </source>
</evidence>
<feature type="transmembrane region" description="Helical" evidence="1">
    <location>
        <begin position="45"/>
        <end position="66"/>
    </location>
</feature>
<dbReference type="Proteomes" id="UP000615026">
    <property type="component" value="Unassembled WGS sequence"/>
</dbReference>
<feature type="domain" description="NACHT" evidence="2">
    <location>
        <begin position="168"/>
        <end position="298"/>
    </location>
</feature>
<evidence type="ECO:0000313" key="4">
    <source>
        <dbReference type="Proteomes" id="UP000615026"/>
    </source>
</evidence>
<feature type="transmembrane region" description="Helical" evidence="1">
    <location>
        <begin position="20"/>
        <end position="38"/>
    </location>
</feature>
<dbReference type="Pfam" id="PF05729">
    <property type="entry name" value="NACHT"/>
    <property type="match status" value="1"/>
</dbReference>
<proteinExistence type="predicted"/>
<keyword evidence="1" id="KW-1133">Transmembrane helix</keyword>
<dbReference type="InterPro" id="IPR007111">
    <property type="entry name" value="NACHT_NTPase"/>
</dbReference>
<protein>
    <submittedName>
        <fullName evidence="3">NACHT domain-containing protein</fullName>
    </submittedName>
</protein>
<evidence type="ECO:0000313" key="3">
    <source>
        <dbReference type="EMBL" id="MBE9069929.1"/>
    </source>
</evidence>
<sequence length="534" mass="60576">MTSPDNQPPKPTPSEQFSDVLIKLLITGSGGSTLYFLFSEQIPSALIALLVTSGATLLTSFGQGLMAPLKKVSNKWGTKAGTAAATRADSTLENWSGIDAKYLKALQAYCYALEVEGFKADLPPLELKEIFVPIRLDSDPNNPTDADSIKRIWDLLPRDKQLVNERYRRLAIIAAPGYGKTTLTRYLTLNYADQAHKQFGAADRLPILLLFRAMHGQIQNEQTPPLPELILSQVSKLPRCQDLEVSAQWFKQRLDQGKCLVMFDGLDEVPNARREQISKWVNWQMQAYPSQFILTSRPHGYDSSLFQGIARVGILDFTVKDKEAFINKWYRAMLWHKKWETLWQRSQRQPDGQQLSEVQARAQCEDEAVKAANELMGQIVRTPALNDLAKNPLLVTIIAATYEAFEYLPDKRVKLYKKMFDLLLENRPYRRETKLTIAAVEESQPVLQQLAFKLTETGQEKFTPKQGSKWIADRLAQVELSELIKPKDFLKEIQTVAGLLAGEEGELYEFTHNNSPDRKAREIARKAIQALRFC</sequence>
<organism evidence="3 4">
    <name type="scientific">Leptolyngbya cf. ectocarpi LEGE 11479</name>
    <dbReference type="NCBI Taxonomy" id="1828722"/>
    <lineage>
        <taxon>Bacteria</taxon>
        <taxon>Bacillati</taxon>
        <taxon>Cyanobacteriota</taxon>
        <taxon>Cyanophyceae</taxon>
        <taxon>Leptolyngbyales</taxon>
        <taxon>Leptolyngbyaceae</taxon>
        <taxon>Leptolyngbya group</taxon>
        <taxon>Leptolyngbya</taxon>
    </lineage>
</organism>
<evidence type="ECO:0000259" key="2">
    <source>
        <dbReference type="PROSITE" id="PS50837"/>
    </source>
</evidence>
<dbReference type="PANTHER" id="PTHR46844">
    <property type="entry name" value="SLR5058 PROTEIN"/>
    <property type="match status" value="1"/>
</dbReference>
<dbReference type="AlphaFoldDB" id="A0A928ZYP1"/>
<dbReference type="EMBL" id="JADEXP010000344">
    <property type="protein sequence ID" value="MBE9069929.1"/>
    <property type="molecule type" value="Genomic_DNA"/>
</dbReference>
<dbReference type="InterPro" id="IPR027417">
    <property type="entry name" value="P-loop_NTPase"/>
</dbReference>